<keyword evidence="1" id="KW-0238">DNA-binding</keyword>
<dbReference type="GO" id="GO:0003677">
    <property type="term" value="F:DNA binding"/>
    <property type="evidence" value="ECO:0007669"/>
    <property type="project" value="UniProtKB-KW"/>
</dbReference>
<dbReference type="Proteomes" id="UP000287857">
    <property type="component" value="Unassembled WGS sequence"/>
</dbReference>
<dbReference type="RefSeq" id="WP_125983053.1">
    <property type="nucleotide sequence ID" value="NZ_NGJS01000002.1"/>
</dbReference>
<protein>
    <submittedName>
        <fullName evidence="2">Uncharacterized protein</fullName>
    </submittedName>
</protein>
<organism evidence="2 3">
    <name type="scientific">Vagococcus vulneris</name>
    <dbReference type="NCBI Taxonomy" id="1977869"/>
    <lineage>
        <taxon>Bacteria</taxon>
        <taxon>Bacillati</taxon>
        <taxon>Bacillota</taxon>
        <taxon>Bacilli</taxon>
        <taxon>Lactobacillales</taxon>
        <taxon>Enterococcaceae</taxon>
        <taxon>Vagococcus</taxon>
    </lineage>
</organism>
<proteinExistence type="predicted"/>
<dbReference type="InterPro" id="IPR010998">
    <property type="entry name" value="Integrase_recombinase_N"/>
</dbReference>
<dbReference type="EMBL" id="NGJS01000002">
    <property type="protein sequence ID" value="RSU00101.1"/>
    <property type="molecule type" value="Genomic_DNA"/>
</dbReference>
<dbReference type="SUPFAM" id="SSF56349">
    <property type="entry name" value="DNA breaking-rejoining enzymes"/>
    <property type="match status" value="1"/>
</dbReference>
<comment type="caution">
    <text evidence="2">The sequence shown here is derived from an EMBL/GenBank/DDBJ whole genome shotgun (WGS) entry which is preliminary data.</text>
</comment>
<keyword evidence="3" id="KW-1185">Reference proteome</keyword>
<dbReference type="InterPro" id="IPR011010">
    <property type="entry name" value="DNA_brk_join_enz"/>
</dbReference>
<accession>A0A430A120</accession>
<name>A0A430A120_9ENTE</name>
<evidence type="ECO:0000313" key="2">
    <source>
        <dbReference type="EMBL" id="RSU00101.1"/>
    </source>
</evidence>
<evidence type="ECO:0000256" key="1">
    <source>
        <dbReference type="ARBA" id="ARBA00023125"/>
    </source>
</evidence>
<dbReference type="Gene3D" id="1.10.150.130">
    <property type="match status" value="1"/>
</dbReference>
<evidence type="ECO:0000313" key="3">
    <source>
        <dbReference type="Proteomes" id="UP000287857"/>
    </source>
</evidence>
<reference evidence="2 3" key="1">
    <citation type="submission" date="2017-05" db="EMBL/GenBank/DDBJ databases">
        <title>Vagococcus spp. assemblies.</title>
        <authorList>
            <person name="Gulvik C.A."/>
        </authorList>
    </citation>
    <scope>NUCLEOTIDE SEQUENCE [LARGE SCALE GENOMIC DNA]</scope>
    <source>
        <strain evidence="2 3">SS1995</strain>
    </source>
</reference>
<dbReference type="OrthoDB" id="9803188at2"/>
<dbReference type="AlphaFoldDB" id="A0A430A120"/>
<gene>
    <name evidence="2" type="ORF">CBF37_02030</name>
</gene>
<sequence length="67" mass="8133">MNIWHKKLVKARGVKNYAGTVFDYAMRFQVITINPTKLIRKPIRQKKIKENKDLNFYDKDELKIFYL</sequence>